<dbReference type="GO" id="GO:0016020">
    <property type="term" value="C:membrane"/>
    <property type="evidence" value="ECO:0007669"/>
    <property type="project" value="UniProtKB-SubCell"/>
</dbReference>
<dbReference type="PANTHER" id="PTHR31885:SF6">
    <property type="entry name" value="GH04784P"/>
    <property type="match status" value="1"/>
</dbReference>
<protein>
    <submittedName>
        <fullName evidence="7">Lysoplasmalogenase</fullName>
    </submittedName>
</protein>
<keyword evidence="5 6" id="KW-0472">Membrane</keyword>
<feature type="transmembrane region" description="Helical" evidence="6">
    <location>
        <begin position="170"/>
        <end position="192"/>
    </location>
</feature>
<comment type="similarity">
    <text evidence="2">Belongs to the TMEM86 family.</text>
</comment>
<comment type="subcellular location">
    <subcellularLocation>
        <location evidence="1">Membrane</location>
        <topology evidence="1">Multi-pass membrane protein</topology>
    </subcellularLocation>
</comment>
<evidence type="ECO:0000256" key="1">
    <source>
        <dbReference type="ARBA" id="ARBA00004141"/>
    </source>
</evidence>
<feature type="transmembrane region" description="Helical" evidence="6">
    <location>
        <begin position="139"/>
        <end position="158"/>
    </location>
</feature>
<dbReference type="Proteomes" id="UP000305517">
    <property type="component" value="Unassembled WGS sequence"/>
</dbReference>
<accession>A0A5R8WTH3</accession>
<dbReference type="InterPro" id="IPR012506">
    <property type="entry name" value="TMEM86B-like"/>
</dbReference>
<evidence type="ECO:0000256" key="5">
    <source>
        <dbReference type="ARBA" id="ARBA00023136"/>
    </source>
</evidence>
<name>A0A5R8WTH3_9BACT</name>
<organism evidence="7 8">
    <name type="scientific">Hymenobacter jeollabukensis</name>
    <dbReference type="NCBI Taxonomy" id="2025313"/>
    <lineage>
        <taxon>Bacteria</taxon>
        <taxon>Pseudomonadati</taxon>
        <taxon>Bacteroidota</taxon>
        <taxon>Cytophagia</taxon>
        <taxon>Cytophagales</taxon>
        <taxon>Hymenobacteraceae</taxon>
        <taxon>Hymenobacter</taxon>
    </lineage>
</organism>
<feature type="transmembrane region" description="Helical" evidence="6">
    <location>
        <begin position="78"/>
        <end position="99"/>
    </location>
</feature>
<evidence type="ECO:0000256" key="6">
    <source>
        <dbReference type="SAM" id="Phobius"/>
    </source>
</evidence>
<feature type="transmembrane region" description="Helical" evidence="6">
    <location>
        <begin position="115"/>
        <end position="133"/>
    </location>
</feature>
<dbReference type="PANTHER" id="PTHR31885">
    <property type="entry name" value="GH04784P"/>
    <property type="match status" value="1"/>
</dbReference>
<evidence type="ECO:0000256" key="2">
    <source>
        <dbReference type="ARBA" id="ARBA00007375"/>
    </source>
</evidence>
<feature type="transmembrane region" description="Helical" evidence="6">
    <location>
        <begin position="198"/>
        <end position="218"/>
    </location>
</feature>
<dbReference type="AlphaFoldDB" id="A0A5R8WTH3"/>
<dbReference type="OrthoDB" id="5651790at2"/>
<keyword evidence="3 6" id="KW-0812">Transmembrane</keyword>
<keyword evidence="8" id="KW-1185">Reference proteome</keyword>
<evidence type="ECO:0000256" key="4">
    <source>
        <dbReference type="ARBA" id="ARBA00022989"/>
    </source>
</evidence>
<dbReference type="RefSeq" id="WP_138076809.1">
    <property type="nucleotide sequence ID" value="NZ_VAJM01000003.1"/>
</dbReference>
<dbReference type="GO" id="GO:0016787">
    <property type="term" value="F:hydrolase activity"/>
    <property type="evidence" value="ECO:0007669"/>
    <property type="project" value="TreeGrafter"/>
</dbReference>
<keyword evidence="4 6" id="KW-1133">Transmembrane helix</keyword>
<reference evidence="7 8" key="1">
    <citation type="submission" date="2019-05" db="EMBL/GenBank/DDBJ databases">
        <title>Hymenobacter edaphi sp. nov., isolated from abandoned arsenic-contaminated farmland soil.</title>
        <authorList>
            <person name="Nie L."/>
        </authorList>
    </citation>
    <scope>NUCLEOTIDE SEQUENCE [LARGE SCALE GENOMIC DNA]</scope>
    <source>
        <strain evidence="7 8">1-3-3-8</strain>
    </source>
</reference>
<proteinExistence type="inferred from homology"/>
<comment type="caution">
    <text evidence="7">The sequence shown here is derived from an EMBL/GenBank/DDBJ whole genome shotgun (WGS) entry which is preliminary data.</text>
</comment>
<evidence type="ECO:0000313" key="8">
    <source>
        <dbReference type="Proteomes" id="UP000305517"/>
    </source>
</evidence>
<gene>
    <name evidence="7" type="ORF">FDY95_08715</name>
</gene>
<evidence type="ECO:0000256" key="3">
    <source>
        <dbReference type="ARBA" id="ARBA00022692"/>
    </source>
</evidence>
<sequence length="235" mass="25374">MKNAFLFLFVLATAGELLAMLVPALPPALHYACKPLLLLSLGLYYQQAAPRPAPAVLAALALSWLGDVLLLFQSDRQPLFFIGGLLAFLGAHLGYLWAYRRHQWGGPARTTGQHWWLAAPVVGAGVLLLTALYPHLGPLRLPVLLYAAVLVLMVLGALARTGRTTARSAWWVTAGAALFLVSDSVLALNKFLAPLPLAGFWIMLTYCAAQLSIVRGLLLHETVTEPRPAPARARA</sequence>
<dbReference type="EMBL" id="VAJM01000003">
    <property type="protein sequence ID" value="TLM94097.1"/>
    <property type="molecule type" value="Genomic_DNA"/>
</dbReference>
<dbReference type="Pfam" id="PF07947">
    <property type="entry name" value="YhhN"/>
    <property type="match status" value="1"/>
</dbReference>
<evidence type="ECO:0000313" key="7">
    <source>
        <dbReference type="EMBL" id="TLM94097.1"/>
    </source>
</evidence>